<evidence type="ECO:0000313" key="1">
    <source>
        <dbReference type="EMBL" id="EKE28183.1"/>
    </source>
</evidence>
<sequence>MNNKLYHSSLIKLIPIEYNIACKYLAIRTRNIGNLQLETTTNNFYSQAWLSTYQCFQNITGLKPYLTDRLQYFLIQSELLGNTIAIAGEGVVVSNQKALHSIVSRNNTVALYKAMNWDVILFDQQFTYKWLLKPDGIVLKNDRLVVFQETDCASQRVRVIANKASIYLKFITEMINEWYSAKDIRIVFFTTNIKRIKMLLNLWVFSKLQTLWVIKFAINNLN</sequence>
<proteinExistence type="predicted"/>
<comment type="caution">
    <text evidence="1">The sequence shown here is derived from an EMBL/GenBank/DDBJ whole genome shotgun (WGS) entry which is preliminary data.</text>
</comment>
<organism evidence="1">
    <name type="scientific">uncultured bacterium</name>
    <name type="common">gcode 4</name>
    <dbReference type="NCBI Taxonomy" id="1234023"/>
    <lineage>
        <taxon>Bacteria</taxon>
        <taxon>environmental samples</taxon>
    </lineage>
</organism>
<protein>
    <submittedName>
        <fullName evidence="1">Uncharacterized protein</fullName>
    </submittedName>
</protein>
<name>K2FZ28_9BACT</name>
<accession>K2FZ28</accession>
<dbReference type="EMBL" id="AMFJ01000360">
    <property type="protein sequence ID" value="EKE28183.1"/>
    <property type="molecule type" value="Genomic_DNA"/>
</dbReference>
<dbReference type="AlphaFoldDB" id="K2FZ28"/>
<reference evidence="1" key="1">
    <citation type="journal article" date="2012" name="Science">
        <title>Fermentation, hydrogen, and sulfur metabolism in multiple uncultivated bacterial phyla.</title>
        <authorList>
            <person name="Wrighton K.C."/>
            <person name="Thomas B.C."/>
            <person name="Sharon I."/>
            <person name="Miller C.S."/>
            <person name="Castelle C.J."/>
            <person name="VerBerkmoes N.C."/>
            <person name="Wilkins M.J."/>
            <person name="Hettich R.L."/>
            <person name="Lipton M.S."/>
            <person name="Williams K.H."/>
            <person name="Long P.E."/>
            <person name="Banfield J.F."/>
        </authorList>
    </citation>
    <scope>NUCLEOTIDE SEQUENCE [LARGE SCALE GENOMIC DNA]</scope>
</reference>
<gene>
    <name evidence="1" type="ORF">ACD_3C00086G0027</name>
</gene>